<protein>
    <recommendedName>
        <fullName evidence="6">TIR domain-containing protein</fullName>
    </recommendedName>
</protein>
<comment type="subcellular location">
    <subcellularLocation>
        <location evidence="1">Membrane</location>
    </subcellularLocation>
</comment>
<reference evidence="9" key="1">
    <citation type="submission" date="2012-12" db="EMBL/GenBank/DDBJ databases">
        <authorList>
            <person name="Hellsten U."/>
            <person name="Grimwood J."/>
            <person name="Chapman J.A."/>
            <person name="Shapiro H."/>
            <person name="Aerts A."/>
            <person name="Otillar R.P."/>
            <person name="Terry A.Y."/>
            <person name="Boore J.L."/>
            <person name="Simakov O."/>
            <person name="Marletaz F."/>
            <person name="Cho S.-J."/>
            <person name="Edsinger-Gonzales E."/>
            <person name="Havlak P."/>
            <person name="Kuo D.-H."/>
            <person name="Larsson T."/>
            <person name="Lv J."/>
            <person name="Arendt D."/>
            <person name="Savage R."/>
            <person name="Osoegawa K."/>
            <person name="de Jong P."/>
            <person name="Lindberg D.R."/>
            <person name="Seaver E.C."/>
            <person name="Weisblat D.A."/>
            <person name="Putnam N.H."/>
            <person name="Grigoriev I.V."/>
            <person name="Rokhsar D.S."/>
        </authorList>
    </citation>
    <scope>NUCLEOTIDE SEQUENCE</scope>
</reference>
<keyword evidence="5" id="KW-0472">Membrane</keyword>
<evidence type="ECO:0000256" key="5">
    <source>
        <dbReference type="ARBA" id="ARBA00023136"/>
    </source>
</evidence>
<dbReference type="SUPFAM" id="SSF52200">
    <property type="entry name" value="Toll/Interleukin receptor TIR domain"/>
    <property type="match status" value="1"/>
</dbReference>
<evidence type="ECO:0000256" key="4">
    <source>
        <dbReference type="ARBA" id="ARBA00022989"/>
    </source>
</evidence>
<dbReference type="KEGG" id="hro:HELRODRAFT_148022"/>
<dbReference type="RefSeq" id="XP_009015926.1">
    <property type="nucleotide sequence ID" value="XM_009017678.1"/>
</dbReference>
<dbReference type="PROSITE" id="PS50104">
    <property type="entry name" value="TIR"/>
    <property type="match status" value="1"/>
</dbReference>
<keyword evidence="2" id="KW-0812">Transmembrane</keyword>
<dbReference type="Pfam" id="PF01582">
    <property type="entry name" value="TIR"/>
    <property type="match status" value="1"/>
</dbReference>
<keyword evidence="3" id="KW-0732">Signal</keyword>
<dbReference type="STRING" id="6412.T1EK40"/>
<dbReference type="PANTHER" id="PTHR24365:SF541">
    <property type="entry name" value="PROTEIN TOLL-RELATED"/>
    <property type="match status" value="1"/>
</dbReference>
<dbReference type="EMBL" id="KB096324">
    <property type="protein sequence ID" value="ESO06558.1"/>
    <property type="molecule type" value="Genomic_DNA"/>
</dbReference>
<name>T1EK40_HELRO</name>
<dbReference type="Proteomes" id="UP000015101">
    <property type="component" value="Unassembled WGS sequence"/>
</dbReference>
<evidence type="ECO:0000256" key="1">
    <source>
        <dbReference type="ARBA" id="ARBA00004370"/>
    </source>
</evidence>
<dbReference type="CTD" id="20196940"/>
<proteinExistence type="predicted"/>
<evidence type="ECO:0000256" key="3">
    <source>
        <dbReference type="ARBA" id="ARBA00022729"/>
    </source>
</evidence>
<dbReference type="HOGENOM" id="CLU_053932_5_1_1"/>
<dbReference type="GeneID" id="20196940"/>
<dbReference type="OMA" id="MFEFRTS"/>
<dbReference type="InterPro" id="IPR035897">
    <property type="entry name" value="Toll_tir_struct_dom_sf"/>
</dbReference>
<dbReference type="EMBL" id="AMQM01000645">
    <property type="status" value="NOT_ANNOTATED_CDS"/>
    <property type="molecule type" value="Genomic_DNA"/>
</dbReference>
<gene>
    <name evidence="8" type="primary">20196940</name>
    <name evidence="7" type="ORF">HELRODRAFT_148022</name>
</gene>
<keyword evidence="9" id="KW-1185">Reference proteome</keyword>
<dbReference type="GO" id="GO:0007165">
    <property type="term" value="P:signal transduction"/>
    <property type="evidence" value="ECO:0007669"/>
    <property type="project" value="InterPro"/>
</dbReference>
<evidence type="ECO:0000313" key="8">
    <source>
        <dbReference type="EnsemblMetazoa" id="HelroP148022"/>
    </source>
</evidence>
<evidence type="ECO:0000313" key="9">
    <source>
        <dbReference type="Proteomes" id="UP000015101"/>
    </source>
</evidence>
<reference evidence="8" key="3">
    <citation type="submission" date="2015-06" db="UniProtKB">
        <authorList>
            <consortium name="EnsemblMetazoa"/>
        </authorList>
    </citation>
    <scope>IDENTIFICATION</scope>
</reference>
<dbReference type="InterPro" id="IPR000157">
    <property type="entry name" value="TIR_dom"/>
</dbReference>
<dbReference type="OrthoDB" id="1421090at2759"/>
<dbReference type="InParanoid" id="T1EK40"/>
<dbReference type="Gene3D" id="3.40.50.10140">
    <property type="entry name" value="Toll/interleukin-1 receptor homology (TIR) domain"/>
    <property type="match status" value="1"/>
</dbReference>
<evidence type="ECO:0000313" key="7">
    <source>
        <dbReference type="EMBL" id="ESO06558.1"/>
    </source>
</evidence>
<reference evidence="7 9" key="2">
    <citation type="journal article" date="2013" name="Nature">
        <title>Insights into bilaterian evolution from three spiralian genomes.</title>
        <authorList>
            <person name="Simakov O."/>
            <person name="Marletaz F."/>
            <person name="Cho S.J."/>
            <person name="Edsinger-Gonzales E."/>
            <person name="Havlak P."/>
            <person name="Hellsten U."/>
            <person name="Kuo D.H."/>
            <person name="Larsson T."/>
            <person name="Lv J."/>
            <person name="Arendt D."/>
            <person name="Savage R."/>
            <person name="Osoegawa K."/>
            <person name="de Jong P."/>
            <person name="Grimwood J."/>
            <person name="Chapman J.A."/>
            <person name="Shapiro H."/>
            <person name="Aerts A."/>
            <person name="Otillar R.P."/>
            <person name="Terry A.Y."/>
            <person name="Boore J.L."/>
            <person name="Grigoriev I.V."/>
            <person name="Lindberg D.R."/>
            <person name="Seaver E.C."/>
            <person name="Weisblat D.A."/>
            <person name="Putnam N.H."/>
            <person name="Rokhsar D.S."/>
        </authorList>
    </citation>
    <scope>NUCLEOTIDE SEQUENCE</scope>
</reference>
<keyword evidence="4" id="KW-1133">Transmembrane helix</keyword>
<evidence type="ECO:0000259" key="6">
    <source>
        <dbReference type="PROSITE" id="PS50104"/>
    </source>
</evidence>
<evidence type="ECO:0000256" key="2">
    <source>
        <dbReference type="ARBA" id="ARBA00022692"/>
    </source>
</evidence>
<sequence length="72" mass="8289">GYRVCYHEKDFVGGRSIASNIVEAIACSKRVVCLMTVHFINSSYCMFEFRTSLQRNVQLNRERLIAILDDSL</sequence>
<feature type="domain" description="TIR" evidence="6">
    <location>
        <begin position="1"/>
        <end position="72"/>
    </location>
</feature>
<dbReference type="GO" id="GO:0016020">
    <property type="term" value="C:membrane"/>
    <property type="evidence" value="ECO:0007669"/>
    <property type="project" value="UniProtKB-SubCell"/>
</dbReference>
<dbReference type="PANTHER" id="PTHR24365">
    <property type="entry name" value="TOLL-LIKE RECEPTOR"/>
    <property type="match status" value="1"/>
</dbReference>
<organism evidence="8 9">
    <name type="scientific">Helobdella robusta</name>
    <name type="common">Californian leech</name>
    <dbReference type="NCBI Taxonomy" id="6412"/>
    <lineage>
        <taxon>Eukaryota</taxon>
        <taxon>Metazoa</taxon>
        <taxon>Spiralia</taxon>
        <taxon>Lophotrochozoa</taxon>
        <taxon>Annelida</taxon>
        <taxon>Clitellata</taxon>
        <taxon>Hirudinea</taxon>
        <taxon>Rhynchobdellida</taxon>
        <taxon>Glossiphoniidae</taxon>
        <taxon>Helobdella</taxon>
    </lineage>
</organism>
<dbReference type="EnsemblMetazoa" id="HelroT148022">
    <property type="protein sequence ID" value="HelroP148022"/>
    <property type="gene ID" value="HelroG148022"/>
</dbReference>
<accession>T1EK40</accession>
<dbReference type="AlphaFoldDB" id="T1EK40"/>